<dbReference type="Proteomes" id="UP000005801">
    <property type="component" value="Unassembled WGS sequence"/>
</dbReference>
<evidence type="ECO:0000256" key="4">
    <source>
        <dbReference type="ARBA" id="ARBA00023136"/>
    </source>
</evidence>
<keyword evidence="2 5" id="KW-0812">Transmembrane</keyword>
<evidence type="ECO:0000256" key="3">
    <source>
        <dbReference type="ARBA" id="ARBA00022989"/>
    </source>
</evidence>
<dbReference type="SUPFAM" id="SSF52091">
    <property type="entry name" value="SpoIIaa-like"/>
    <property type="match status" value="1"/>
</dbReference>
<comment type="caution">
    <text evidence="7">The sequence shown here is derived from an EMBL/GenBank/DDBJ whole genome shotgun (WGS) entry which is preliminary data.</text>
</comment>
<proteinExistence type="predicted"/>
<feature type="transmembrane region" description="Helical" evidence="5">
    <location>
        <begin position="107"/>
        <end position="127"/>
    </location>
</feature>
<feature type="transmembrane region" description="Helical" evidence="5">
    <location>
        <begin position="304"/>
        <end position="323"/>
    </location>
</feature>
<feature type="transmembrane region" description="Helical" evidence="5">
    <location>
        <begin position="226"/>
        <end position="245"/>
    </location>
</feature>
<dbReference type="STRING" id="391625.PPSIR1_23469"/>
<dbReference type="CDD" id="cd07042">
    <property type="entry name" value="STAS_SulP_like_sulfate_transporter"/>
    <property type="match status" value="1"/>
</dbReference>
<evidence type="ECO:0000256" key="5">
    <source>
        <dbReference type="SAM" id="Phobius"/>
    </source>
</evidence>
<evidence type="ECO:0000256" key="1">
    <source>
        <dbReference type="ARBA" id="ARBA00004141"/>
    </source>
</evidence>
<dbReference type="eggNOG" id="COG0659">
    <property type="taxonomic scope" value="Bacteria"/>
</dbReference>
<name>A6G7T6_9BACT</name>
<feature type="domain" description="STAS" evidence="6">
    <location>
        <begin position="427"/>
        <end position="530"/>
    </location>
</feature>
<accession>A6G7T6</accession>
<evidence type="ECO:0000313" key="8">
    <source>
        <dbReference type="Proteomes" id="UP000005801"/>
    </source>
</evidence>
<evidence type="ECO:0000256" key="2">
    <source>
        <dbReference type="ARBA" id="ARBA00022692"/>
    </source>
</evidence>
<feature type="transmembrane region" description="Helical" evidence="5">
    <location>
        <begin position="368"/>
        <end position="390"/>
    </location>
</feature>
<evidence type="ECO:0000259" key="6">
    <source>
        <dbReference type="PROSITE" id="PS50801"/>
    </source>
</evidence>
<keyword evidence="3 5" id="KW-1133">Transmembrane helix</keyword>
<dbReference type="Pfam" id="PF01740">
    <property type="entry name" value="STAS"/>
    <property type="match status" value="1"/>
</dbReference>
<dbReference type="Pfam" id="PF00916">
    <property type="entry name" value="Sulfate_transp"/>
    <property type="match status" value="1"/>
</dbReference>
<keyword evidence="4 5" id="KW-0472">Membrane</keyword>
<protein>
    <submittedName>
        <fullName evidence="7">Sulfate permease, putative</fullName>
    </submittedName>
</protein>
<dbReference type="InterPro" id="IPR002645">
    <property type="entry name" value="STAS_dom"/>
</dbReference>
<dbReference type="GO" id="GO:0055085">
    <property type="term" value="P:transmembrane transport"/>
    <property type="evidence" value="ECO:0007669"/>
    <property type="project" value="InterPro"/>
</dbReference>
<dbReference type="GO" id="GO:0016020">
    <property type="term" value="C:membrane"/>
    <property type="evidence" value="ECO:0007669"/>
    <property type="project" value="UniProtKB-SubCell"/>
</dbReference>
<dbReference type="InterPro" id="IPR001902">
    <property type="entry name" value="SLC26A/SulP_fam"/>
</dbReference>
<dbReference type="PANTHER" id="PTHR11814">
    <property type="entry name" value="SULFATE TRANSPORTER"/>
    <property type="match status" value="1"/>
</dbReference>
<keyword evidence="8" id="KW-1185">Reference proteome</keyword>
<dbReference type="EMBL" id="ABCS01000036">
    <property type="protein sequence ID" value="EDM78029.1"/>
    <property type="molecule type" value="Genomic_DNA"/>
</dbReference>
<feature type="transmembrane region" description="Helical" evidence="5">
    <location>
        <begin position="12"/>
        <end position="37"/>
    </location>
</feature>
<feature type="transmembrane region" description="Helical" evidence="5">
    <location>
        <begin position="49"/>
        <end position="66"/>
    </location>
</feature>
<evidence type="ECO:0000313" key="7">
    <source>
        <dbReference type="EMBL" id="EDM78029.1"/>
    </source>
</evidence>
<dbReference type="InterPro" id="IPR036513">
    <property type="entry name" value="STAS_dom_sf"/>
</dbReference>
<comment type="subcellular location">
    <subcellularLocation>
        <location evidence="1">Membrane</location>
        <topology evidence="1">Multi-pass membrane protein</topology>
    </subcellularLocation>
</comment>
<reference evidence="7 8" key="1">
    <citation type="submission" date="2007-06" db="EMBL/GenBank/DDBJ databases">
        <authorList>
            <person name="Shimkets L."/>
            <person name="Ferriera S."/>
            <person name="Johnson J."/>
            <person name="Kravitz S."/>
            <person name="Beeson K."/>
            <person name="Sutton G."/>
            <person name="Rogers Y.-H."/>
            <person name="Friedman R."/>
            <person name="Frazier M."/>
            <person name="Venter J.C."/>
        </authorList>
    </citation>
    <scope>NUCLEOTIDE SEQUENCE [LARGE SCALE GENOMIC DNA]</scope>
    <source>
        <strain evidence="7 8">SIR-1</strain>
    </source>
</reference>
<organism evidence="7 8">
    <name type="scientific">Plesiocystis pacifica SIR-1</name>
    <dbReference type="NCBI Taxonomy" id="391625"/>
    <lineage>
        <taxon>Bacteria</taxon>
        <taxon>Pseudomonadati</taxon>
        <taxon>Myxococcota</taxon>
        <taxon>Polyangia</taxon>
        <taxon>Nannocystales</taxon>
        <taxon>Nannocystaceae</taxon>
        <taxon>Plesiocystis</taxon>
    </lineage>
</organism>
<sequence length="565" mass="58865">MFLLGIPQCLAYATIAGLPPAMGLYAATVPAIVGSLVRSSNHVVVGPTNALSLLVGGAVVAVTAAGDPGVDPFAVAIALALGVGLFQLAATALRLSSVVDYISSPTVLGYITGAGVLIGVGQLHNLTATTGEGGRMWVTVASWVAALPEAHSLSLIFSAATVLAVIAIRLLGKALDRKLPAALIVMILGIVANVVLGLEERGLRVIADIEPIPRGLPPLTLPDLNLALELAPFAVACGVLSLVEANAVARSIAGRTGQRLDPRREFLGQGLANLSAALFGGYPVSGSLSRSALNEQAGAKTRASGVLTGVLMLLVLVTAASVLDHTPIPSLAGLLLVIAWDLVDVPRIRKTLRTSRGDGLTFLVTMLATWSMDLDAAIYLGVGLSVVLFLRQARLLTISELVVNPHGYLHEHPLGAPLGEHRRCSAIRLIHVEGALFFGSAAELSRALEAVARDLEVKVIIVRLKHASGLDLTAAEALATVAEAMRERDQHLLLVGMTPDVMPVLERSGVAESVGEEQLFPARARWFAALEAAKERAFELVGTHTEGCGLDNARPFVLTDDGVAD</sequence>
<dbReference type="Gene3D" id="3.30.750.24">
    <property type="entry name" value="STAS domain"/>
    <property type="match status" value="1"/>
</dbReference>
<dbReference type="AlphaFoldDB" id="A6G7T6"/>
<dbReference type="InterPro" id="IPR011547">
    <property type="entry name" value="SLC26A/SulP_dom"/>
</dbReference>
<feature type="transmembrane region" description="Helical" evidence="5">
    <location>
        <begin position="72"/>
        <end position="95"/>
    </location>
</feature>
<dbReference type="PROSITE" id="PS50801">
    <property type="entry name" value="STAS"/>
    <property type="match status" value="1"/>
</dbReference>
<feature type="transmembrane region" description="Helical" evidence="5">
    <location>
        <begin position="153"/>
        <end position="172"/>
    </location>
</feature>
<feature type="transmembrane region" description="Helical" evidence="5">
    <location>
        <begin position="179"/>
        <end position="198"/>
    </location>
</feature>
<gene>
    <name evidence="7" type="ORF">PPSIR1_23469</name>
</gene>